<sequence>MLSRLLIVLMMAGVCYKAQAQKSLPQNMVNVKGGTFVPLYGDENGPVEVQSFLLDAYPVTNAEYAAFLEKNPKWNKGEVKKIFADENYLRHWANGQNIGPDAGKISNSPVVNVSWFAAKAYCECQGKRLPTVAEWEYTALASETKANAANDDKFYQRSLDWYSQPNPKYLPPVQQGFRNYYGAYGMIGLVWEWTQDFNSALLIGESRSDASLDRQLFCGSGSSGAKDVKNYVAFMRYAFRSSLKANYTVGNLGFRCAQSKKNASIKPAKRPAI</sequence>
<name>A0ABP8M8L5_9BACT</name>
<comment type="caution">
    <text evidence="3">The sequence shown here is derived from an EMBL/GenBank/DDBJ whole genome shotgun (WGS) entry which is preliminary data.</text>
</comment>
<evidence type="ECO:0000256" key="1">
    <source>
        <dbReference type="SAM" id="SignalP"/>
    </source>
</evidence>
<dbReference type="InterPro" id="IPR016187">
    <property type="entry name" value="CTDL_fold"/>
</dbReference>
<dbReference type="SUPFAM" id="SSF56436">
    <property type="entry name" value="C-type lectin-like"/>
    <property type="match status" value="1"/>
</dbReference>
<dbReference type="InterPro" id="IPR042095">
    <property type="entry name" value="SUMF_sf"/>
</dbReference>
<feature type="domain" description="Sulfatase-modifying factor enzyme-like" evidence="2">
    <location>
        <begin position="26"/>
        <end position="257"/>
    </location>
</feature>
<dbReference type="PANTHER" id="PTHR23150">
    <property type="entry name" value="SULFATASE MODIFYING FACTOR 1, 2"/>
    <property type="match status" value="1"/>
</dbReference>
<dbReference type="Pfam" id="PF03781">
    <property type="entry name" value="FGE-sulfatase"/>
    <property type="match status" value="1"/>
</dbReference>
<dbReference type="EMBL" id="BAABHC010000042">
    <property type="protein sequence ID" value="GAA4445340.1"/>
    <property type="molecule type" value="Genomic_DNA"/>
</dbReference>
<proteinExistence type="predicted"/>
<gene>
    <name evidence="3" type="ORF">GCM10023188_48340</name>
</gene>
<organism evidence="3 4">
    <name type="scientific">Pontibacter saemangeumensis</name>
    <dbReference type="NCBI Taxonomy" id="1084525"/>
    <lineage>
        <taxon>Bacteria</taxon>
        <taxon>Pseudomonadati</taxon>
        <taxon>Bacteroidota</taxon>
        <taxon>Cytophagia</taxon>
        <taxon>Cytophagales</taxon>
        <taxon>Hymenobacteraceae</taxon>
        <taxon>Pontibacter</taxon>
    </lineage>
</organism>
<reference evidence="4" key="1">
    <citation type="journal article" date="2019" name="Int. J. Syst. Evol. Microbiol.">
        <title>The Global Catalogue of Microorganisms (GCM) 10K type strain sequencing project: providing services to taxonomists for standard genome sequencing and annotation.</title>
        <authorList>
            <consortium name="The Broad Institute Genomics Platform"/>
            <consortium name="The Broad Institute Genome Sequencing Center for Infectious Disease"/>
            <person name="Wu L."/>
            <person name="Ma J."/>
        </authorList>
    </citation>
    <scope>NUCLEOTIDE SEQUENCE [LARGE SCALE GENOMIC DNA]</scope>
    <source>
        <strain evidence="4">JCM 17926</strain>
    </source>
</reference>
<dbReference type="Proteomes" id="UP001500552">
    <property type="component" value="Unassembled WGS sequence"/>
</dbReference>
<protein>
    <submittedName>
        <fullName evidence="3">Formylglycine-generating enzyme family protein</fullName>
    </submittedName>
</protein>
<accession>A0ABP8M8L5</accession>
<feature type="chain" id="PRO_5045040290" evidence="1">
    <location>
        <begin position="21"/>
        <end position="273"/>
    </location>
</feature>
<keyword evidence="1" id="KW-0732">Signal</keyword>
<dbReference type="Gene3D" id="3.90.1580.10">
    <property type="entry name" value="paralog of FGE (formylglycine-generating enzyme)"/>
    <property type="match status" value="1"/>
</dbReference>
<feature type="signal peptide" evidence="1">
    <location>
        <begin position="1"/>
        <end position="20"/>
    </location>
</feature>
<evidence type="ECO:0000259" key="2">
    <source>
        <dbReference type="Pfam" id="PF03781"/>
    </source>
</evidence>
<evidence type="ECO:0000313" key="3">
    <source>
        <dbReference type="EMBL" id="GAA4445340.1"/>
    </source>
</evidence>
<dbReference type="PANTHER" id="PTHR23150:SF19">
    <property type="entry name" value="FORMYLGLYCINE-GENERATING ENZYME"/>
    <property type="match status" value="1"/>
</dbReference>
<evidence type="ECO:0000313" key="4">
    <source>
        <dbReference type="Proteomes" id="UP001500552"/>
    </source>
</evidence>
<dbReference type="RefSeq" id="WP_345163601.1">
    <property type="nucleotide sequence ID" value="NZ_BAABHC010000042.1"/>
</dbReference>
<dbReference type="InterPro" id="IPR005532">
    <property type="entry name" value="SUMF_dom"/>
</dbReference>
<dbReference type="InterPro" id="IPR051043">
    <property type="entry name" value="Sulfatase_Mod_Factor_Kinase"/>
</dbReference>
<keyword evidence="4" id="KW-1185">Reference proteome</keyword>